<feature type="non-terminal residue" evidence="4">
    <location>
        <position position="399"/>
    </location>
</feature>
<dbReference type="GeneID" id="30991096"/>
<dbReference type="Proteomes" id="UP000094389">
    <property type="component" value="Unassembled WGS sequence"/>
</dbReference>
<evidence type="ECO:0000256" key="2">
    <source>
        <dbReference type="ARBA" id="ARBA00023180"/>
    </source>
</evidence>
<organism evidence="4 5">
    <name type="scientific">Cyberlindnera jadinii (strain ATCC 18201 / CBS 1600 / BCRC 20928 / JCM 3617 / NBRC 0987 / NRRL Y-1542)</name>
    <name type="common">Torula yeast</name>
    <name type="synonym">Candida utilis</name>
    <dbReference type="NCBI Taxonomy" id="983966"/>
    <lineage>
        <taxon>Eukaryota</taxon>
        <taxon>Fungi</taxon>
        <taxon>Dikarya</taxon>
        <taxon>Ascomycota</taxon>
        <taxon>Saccharomycotina</taxon>
        <taxon>Saccharomycetes</taxon>
        <taxon>Phaffomycetales</taxon>
        <taxon>Phaffomycetaceae</taxon>
        <taxon>Cyberlindnera</taxon>
    </lineage>
</organism>
<evidence type="ECO:0000256" key="3">
    <source>
        <dbReference type="SAM" id="MobiDB-lite"/>
    </source>
</evidence>
<dbReference type="AlphaFoldDB" id="A0A1E4RVJ5"/>
<reference evidence="4 5" key="1">
    <citation type="journal article" date="2016" name="Proc. Natl. Acad. Sci. U.S.A.">
        <title>Comparative genomics of biotechnologically important yeasts.</title>
        <authorList>
            <person name="Riley R."/>
            <person name="Haridas S."/>
            <person name="Wolfe K.H."/>
            <person name="Lopes M.R."/>
            <person name="Hittinger C.T."/>
            <person name="Goeker M."/>
            <person name="Salamov A.A."/>
            <person name="Wisecaver J.H."/>
            <person name="Long T.M."/>
            <person name="Calvey C.H."/>
            <person name="Aerts A.L."/>
            <person name="Barry K.W."/>
            <person name="Choi C."/>
            <person name="Clum A."/>
            <person name="Coughlan A.Y."/>
            <person name="Deshpande S."/>
            <person name="Douglass A.P."/>
            <person name="Hanson S.J."/>
            <person name="Klenk H.-P."/>
            <person name="LaButti K.M."/>
            <person name="Lapidus A."/>
            <person name="Lindquist E.A."/>
            <person name="Lipzen A.M."/>
            <person name="Meier-Kolthoff J.P."/>
            <person name="Ohm R.A."/>
            <person name="Otillar R.P."/>
            <person name="Pangilinan J.L."/>
            <person name="Peng Y."/>
            <person name="Rokas A."/>
            <person name="Rosa C.A."/>
            <person name="Scheuner C."/>
            <person name="Sibirny A.A."/>
            <person name="Slot J.C."/>
            <person name="Stielow J.B."/>
            <person name="Sun H."/>
            <person name="Kurtzman C.P."/>
            <person name="Blackwell M."/>
            <person name="Grigoriev I.V."/>
            <person name="Jeffries T.W."/>
        </authorList>
    </citation>
    <scope>NUCLEOTIDE SEQUENCE [LARGE SCALE GENOMIC DNA]</scope>
    <source>
        <strain evidence="5">ATCC 18201 / CBS 1600 / BCRC 20928 / JCM 3617 / NBRC 0987 / NRRL Y-1542</strain>
    </source>
</reference>
<keyword evidence="1" id="KW-0732">Signal</keyword>
<evidence type="ECO:0008006" key="6">
    <source>
        <dbReference type="Google" id="ProtNLM"/>
    </source>
</evidence>
<protein>
    <recommendedName>
        <fullName evidence="6">Flo11 domain-containing protein</fullName>
    </recommendedName>
</protein>
<dbReference type="EMBL" id="KV453944">
    <property type="protein sequence ID" value="ODV71095.1"/>
    <property type="molecule type" value="Genomic_DNA"/>
</dbReference>
<feature type="non-terminal residue" evidence="4">
    <location>
        <position position="1"/>
    </location>
</feature>
<evidence type="ECO:0000256" key="1">
    <source>
        <dbReference type="ARBA" id="ARBA00022729"/>
    </source>
</evidence>
<gene>
    <name evidence="4" type="ORF">CYBJADRAFT_175393</name>
</gene>
<dbReference type="InterPro" id="IPR025928">
    <property type="entry name" value="Flocculin_t3_rpt"/>
</dbReference>
<feature type="region of interest" description="Disordered" evidence="3">
    <location>
        <begin position="129"/>
        <end position="202"/>
    </location>
</feature>
<proteinExistence type="predicted"/>
<feature type="compositionally biased region" description="Low complexity" evidence="3">
    <location>
        <begin position="130"/>
        <end position="144"/>
    </location>
</feature>
<keyword evidence="5" id="KW-1185">Reference proteome</keyword>
<dbReference type="RefSeq" id="XP_020068134.1">
    <property type="nucleotide sequence ID" value="XM_020216700.1"/>
</dbReference>
<keyword evidence="2" id="KW-0325">Glycoprotein</keyword>
<name>A0A1E4RVJ5_CYBJN</name>
<accession>A0A1E4RVJ5</accession>
<sequence>PVISGEYDAEAETAAWSIELPGNLGPWESVDVTITKDLDDSGEFDFVSANAYINGELYSSAEITLTTDSITVLISEAIGVDEILSIDFVADTSSGYQWTSLAHILMNVPDERLAKRAVVEWDLSSTVVNEAAVPSSSESASEPESASESESASEESSEESSVESSEESSEESFEESSEESSEPSTETTSESPDITLTSSTETTTVTAETTILVTITSCEDNKCSEIEVPTGVVVVTETISGIITSYTTYCPETYVTTKTYTEKIVFVTIPCEVCEKGATTITKTIECEDECYDVIVTETKTIATVIGGSVITTGVAKTYGTGAEATVTTVTVVSTVGGSPLTTVAVESYGVAVDEVVITKAETAEVVVGGATAYSVSDIVETTKVTNTVTLEAAASTEF</sequence>
<dbReference type="STRING" id="983966.A0A1E4RVJ5"/>
<feature type="compositionally biased region" description="Low complexity" evidence="3">
    <location>
        <begin position="182"/>
        <end position="202"/>
    </location>
</feature>
<evidence type="ECO:0000313" key="5">
    <source>
        <dbReference type="Proteomes" id="UP000094389"/>
    </source>
</evidence>
<evidence type="ECO:0000313" key="4">
    <source>
        <dbReference type="EMBL" id="ODV71095.1"/>
    </source>
</evidence>
<dbReference type="Pfam" id="PF13928">
    <property type="entry name" value="Flocculin_t3"/>
    <property type="match status" value="1"/>
</dbReference>
<feature type="compositionally biased region" description="Acidic residues" evidence="3">
    <location>
        <begin position="145"/>
        <end position="181"/>
    </location>
</feature>